<dbReference type="AlphaFoldDB" id="A0A2P2QHT8"/>
<name>A0A2P2QHT8_RHIMU</name>
<protein>
    <submittedName>
        <fullName evidence="1">Uncharacterized protein</fullName>
    </submittedName>
</protein>
<evidence type="ECO:0000313" key="1">
    <source>
        <dbReference type="EMBL" id="MBX66559.1"/>
    </source>
</evidence>
<sequence>MWVNNEVFKTLLFANKYYLKRT</sequence>
<accession>A0A2P2QHT8</accession>
<reference evidence="1" key="1">
    <citation type="submission" date="2018-02" db="EMBL/GenBank/DDBJ databases">
        <title>Rhizophora mucronata_Transcriptome.</title>
        <authorList>
            <person name="Meera S.P."/>
            <person name="Sreeshan A."/>
            <person name="Augustine A."/>
        </authorList>
    </citation>
    <scope>NUCLEOTIDE SEQUENCE</scope>
    <source>
        <tissue evidence="1">Leaf</tissue>
    </source>
</reference>
<proteinExistence type="predicted"/>
<dbReference type="EMBL" id="GGEC01086075">
    <property type="protein sequence ID" value="MBX66559.1"/>
    <property type="molecule type" value="Transcribed_RNA"/>
</dbReference>
<organism evidence="1">
    <name type="scientific">Rhizophora mucronata</name>
    <name type="common">Asiatic mangrove</name>
    <dbReference type="NCBI Taxonomy" id="61149"/>
    <lineage>
        <taxon>Eukaryota</taxon>
        <taxon>Viridiplantae</taxon>
        <taxon>Streptophyta</taxon>
        <taxon>Embryophyta</taxon>
        <taxon>Tracheophyta</taxon>
        <taxon>Spermatophyta</taxon>
        <taxon>Magnoliopsida</taxon>
        <taxon>eudicotyledons</taxon>
        <taxon>Gunneridae</taxon>
        <taxon>Pentapetalae</taxon>
        <taxon>rosids</taxon>
        <taxon>fabids</taxon>
        <taxon>Malpighiales</taxon>
        <taxon>Rhizophoraceae</taxon>
        <taxon>Rhizophora</taxon>
    </lineage>
</organism>